<organism evidence="2 3">
    <name type="scientific">Rotaria sordida</name>
    <dbReference type="NCBI Taxonomy" id="392033"/>
    <lineage>
        <taxon>Eukaryota</taxon>
        <taxon>Metazoa</taxon>
        <taxon>Spiralia</taxon>
        <taxon>Gnathifera</taxon>
        <taxon>Rotifera</taxon>
        <taxon>Eurotatoria</taxon>
        <taxon>Bdelloidea</taxon>
        <taxon>Philodinida</taxon>
        <taxon>Philodinidae</taxon>
        <taxon>Rotaria</taxon>
    </lineage>
</organism>
<keyword evidence="1" id="KW-1133">Transmembrane helix</keyword>
<sequence length="718" mass="83338">LISLSLYLQTGNKQDKKDRCMLYIAEHCLKINDLNMCWELCSSLVEENYGPSWKCCWELINKNPSYINQSILSFISLHCDEILLGDVLKKSISIRDQSIPNEEYRVTSTYSYYTNSFYDRDYSQQMELKEIPLLKSPPIDEKSAIKYVNIDTPLFIMVYLTSNTNNDILIEKDNEYALQLSIYCQSLMKGSTPRNLNAIPSMIINKTLIENNENYNRLLRNRQYSILNQLDNSIDLNRFENDSEYRRLTILGLFMCDNPSFEYSEQLAIKYNISIDECHHSYFEYLLTNSSLNIDNGLISNENSSITNDLNLVTQSINESDRTIFLQTSNDLLTSRFDIDEINYPTIIPENISSDITFESQTWPSLFVHDNSSLSTFLPTTDFDYTTSLEQIKITIEQQWFNINQSHLRDPYRSVLYWKYASDSAWHDATYILTSKPQCIRQMCSVILKYNGTSSNLTNGCLSFTLRTRGHPVGQLWIIEDHQKENTSQKIQLTNKTLHVEHTLKSKIKNLSIETRILFHNPKLDTLILSNLNINWKGSCPKQPSIPTLSPDIIGRRSTLEDDFMTLTSQDSNYSSTLITSEEFTNSQQSLIYESTTITFDQETITKSSFSLFNQKNIGWFLSLIALFCFFIVLCTIGHSLWLIRRQRYFTWHVTFDSQIRLLARRSIRSSTRSETKIATVSQIAYDILNDDAQKEHTTETPTTNSNRSTPISYYTYL</sequence>
<accession>A0A814X5R8</accession>
<feature type="transmembrane region" description="Helical" evidence="1">
    <location>
        <begin position="618"/>
        <end position="644"/>
    </location>
</feature>
<dbReference type="GO" id="GO:0070939">
    <property type="term" value="C:Dsl1/NZR complex"/>
    <property type="evidence" value="ECO:0007669"/>
    <property type="project" value="TreeGrafter"/>
</dbReference>
<dbReference type="AlphaFoldDB" id="A0A814X5R8"/>
<dbReference type="Proteomes" id="UP000663889">
    <property type="component" value="Unassembled WGS sequence"/>
</dbReference>
<dbReference type="PANTHER" id="PTHR15922">
    <property type="entry name" value="NEUROBLASTOMA-AMPLIFIED SEQUENCE"/>
    <property type="match status" value="1"/>
</dbReference>
<evidence type="ECO:0000313" key="3">
    <source>
        <dbReference type="Proteomes" id="UP000663889"/>
    </source>
</evidence>
<gene>
    <name evidence="2" type="ORF">SEV965_LOCUS21643</name>
</gene>
<evidence type="ECO:0000256" key="1">
    <source>
        <dbReference type="SAM" id="Phobius"/>
    </source>
</evidence>
<dbReference type="GO" id="GO:0000149">
    <property type="term" value="F:SNARE binding"/>
    <property type="evidence" value="ECO:0007669"/>
    <property type="project" value="TreeGrafter"/>
</dbReference>
<protein>
    <submittedName>
        <fullName evidence="2">Uncharacterized protein</fullName>
    </submittedName>
</protein>
<dbReference type="GO" id="GO:0006890">
    <property type="term" value="P:retrograde vesicle-mediated transport, Golgi to endoplasmic reticulum"/>
    <property type="evidence" value="ECO:0007669"/>
    <property type="project" value="TreeGrafter"/>
</dbReference>
<dbReference type="PANTHER" id="PTHR15922:SF2">
    <property type="entry name" value="NBAS SUBUNIT OF NRZ TETHERING COMPLEX"/>
    <property type="match status" value="1"/>
</dbReference>
<keyword evidence="1" id="KW-0812">Transmembrane</keyword>
<feature type="non-terminal residue" evidence="2">
    <location>
        <position position="718"/>
    </location>
</feature>
<name>A0A814X5R8_9BILA</name>
<dbReference type="EMBL" id="CAJNOU010001480">
    <property type="protein sequence ID" value="CAF1210526.1"/>
    <property type="molecule type" value="Genomic_DNA"/>
</dbReference>
<proteinExistence type="predicted"/>
<keyword evidence="1" id="KW-0472">Membrane</keyword>
<evidence type="ECO:0000313" key="2">
    <source>
        <dbReference type="EMBL" id="CAF1210526.1"/>
    </source>
</evidence>
<reference evidence="2" key="1">
    <citation type="submission" date="2021-02" db="EMBL/GenBank/DDBJ databases">
        <authorList>
            <person name="Nowell W R."/>
        </authorList>
    </citation>
    <scope>NUCLEOTIDE SEQUENCE</scope>
</reference>
<comment type="caution">
    <text evidence="2">The sequence shown here is derived from an EMBL/GenBank/DDBJ whole genome shotgun (WGS) entry which is preliminary data.</text>
</comment>